<evidence type="ECO:0000313" key="2">
    <source>
        <dbReference type="EMBL" id="AFC29506.1"/>
    </source>
</evidence>
<evidence type="ECO:0000259" key="1">
    <source>
        <dbReference type="Pfam" id="PF12697"/>
    </source>
</evidence>
<dbReference type="InterPro" id="IPR029058">
    <property type="entry name" value="AB_hydrolase_fold"/>
</dbReference>
<dbReference type="RefSeq" id="WP_014369804.1">
    <property type="nucleotide sequence ID" value="NC_016935.1"/>
</dbReference>
<dbReference type="Proteomes" id="UP000007523">
    <property type="component" value="Chromosome"/>
</dbReference>
<dbReference type="Gene3D" id="3.40.50.1820">
    <property type="entry name" value="alpha/beta hydrolase"/>
    <property type="match status" value="1"/>
</dbReference>
<name>H6NF97_9BACL</name>
<dbReference type="InterPro" id="IPR000073">
    <property type="entry name" value="AB_hydrolase_1"/>
</dbReference>
<accession>H6NF97</accession>
<proteinExistence type="predicted"/>
<dbReference type="InterPro" id="IPR050266">
    <property type="entry name" value="AB_hydrolase_sf"/>
</dbReference>
<feature type="domain" description="AB hydrolase-1" evidence="1">
    <location>
        <begin position="30"/>
        <end position="258"/>
    </location>
</feature>
<reference evidence="2 3" key="1">
    <citation type="journal article" date="2012" name="J. Bacteriol.">
        <title>Complete Genome Sequence of Paenibacillus mucilaginosus 3016, a Bacterium Functional as Microbial Fertilizer.</title>
        <authorList>
            <person name="Ma M."/>
            <person name="Wang Z."/>
            <person name="Li L."/>
            <person name="Jiang X."/>
            <person name="Guan D."/>
            <person name="Cao F."/>
            <person name="Chen H."/>
            <person name="Wang X."/>
            <person name="Shen D."/>
            <person name="Du B."/>
            <person name="Li J."/>
        </authorList>
    </citation>
    <scope>NUCLEOTIDE SEQUENCE [LARGE SCALE GENOMIC DNA]</scope>
    <source>
        <strain evidence="2 3">3016</strain>
    </source>
</reference>
<dbReference type="SUPFAM" id="SSF53474">
    <property type="entry name" value="alpha/beta-Hydrolases"/>
    <property type="match status" value="1"/>
</dbReference>
<dbReference type="PRINTS" id="PR00111">
    <property type="entry name" value="ABHYDROLASE"/>
</dbReference>
<dbReference type="EMBL" id="CP003235">
    <property type="protein sequence ID" value="AFC29506.1"/>
    <property type="molecule type" value="Genomic_DNA"/>
</dbReference>
<organism evidence="2 3">
    <name type="scientific">Paenibacillus mucilaginosus 3016</name>
    <dbReference type="NCBI Taxonomy" id="1116391"/>
    <lineage>
        <taxon>Bacteria</taxon>
        <taxon>Bacillati</taxon>
        <taxon>Bacillota</taxon>
        <taxon>Bacilli</taxon>
        <taxon>Bacillales</taxon>
        <taxon>Paenibacillaceae</taxon>
        <taxon>Paenibacillus</taxon>
    </lineage>
</organism>
<dbReference type="STRING" id="1116391.PM3016_2624"/>
<gene>
    <name evidence="2" type="ORF">PM3016_2624</name>
</gene>
<keyword evidence="3" id="KW-1185">Reference proteome</keyword>
<keyword evidence="2" id="KW-0378">Hydrolase</keyword>
<dbReference type="Pfam" id="PF12697">
    <property type="entry name" value="Abhydrolase_6"/>
    <property type="match status" value="1"/>
</dbReference>
<dbReference type="HOGENOM" id="CLU_020336_50_1_9"/>
<dbReference type="GO" id="GO:0016787">
    <property type="term" value="F:hydrolase activity"/>
    <property type="evidence" value="ECO:0007669"/>
    <property type="project" value="UniProtKB-KW"/>
</dbReference>
<protein>
    <submittedName>
        <fullName evidence="2">Alpha/beta hydrolase fold protein</fullName>
    </submittedName>
</protein>
<dbReference type="PANTHER" id="PTHR43798">
    <property type="entry name" value="MONOACYLGLYCEROL LIPASE"/>
    <property type="match status" value="1"/>
</dbReference>
<sequence length="270" mass="30067">MGVSTVHKVLRAGGAQVHYYVSGQPDRELIVFLHPAFGDHRCFDGQLGHFADNYRVVTVDLLGHGRSQVYDAGLGIESTTGHLLGILAEEGAERCHLVGVSMGALLAQAFAFRHPGKVRSLVSVGGYSIREEHPEIVKAQRAEMLKWLLMGILSMHRFRRYLASVTVIRPEQQEQFYEMACSFTRRSFRVMSGLRHLTGMAPDRPDGPPLLLVCGDRDLPVVKEASIRWQEQEPQSTYVEIEHAGHCANMDAPRTFNEVVTAFLKRGVCG</sequence>
<evidence type="ECO:0000313" key="3">
    <source>
        <dbReference type="Proteomes" id="UP000007523"/>
    </source>
</evidence>
<dbReference type="KEGG" id="pmq:PM3016_2624"/>
<dbReference type="AlphaFoldDB" id="H6NF97"/>